<dbReference type="GO" id="GO:0003886">
    <property type="term" value="F:DNA (cytosine-5-)-methyltransferase activity"/>
    <property type="evidence" value="ECO:0007669"/>
    <property type="project" value="UniProtKB-EC"/>
</dbReference>
<organism evidence="8 9">
    <name type="scientific">Acidipropionibacterium virtanenii</name>
    <dbReference type="NCBI Taxonomy" id="2057246"/>
    <lineage>
        <taxon>Bacteria</taxon>
        <taxon>Bacillati</taxon>
        <taxon>Actinomycetota</taxon>
        <taxon>Actinomycetes</taxon>
        <taxon>Propionibacteriales</taxon>
        <taxon>Propionibacteriaceae</taxon>
        <taxon>Acidipropionibacterium</taxon>
    </lineage>
</organism>
<name>A0A344URG3_9ACTN</name>
<dbReference type="PANTHER" id="PTHR10629">
    <property type="entry name" value="CYTOSINE-SPECIFIC METHYLTRANSFERASE"/>
    <property type="match status" value="1"/>
</dbReference>
<evidence type="ECO:0000313" key="8">
    <source>
        <dbReference type="EMBL" id="AXE37861.1"/>
    </source>
</evidence>
<dbReference type="GO" id="GO:0009307">
    <property type="term" value="P:DNA restriction-modification system"/>
    <property type="evidence" value="ECO:0007669"/>
    <property type="project" value="UniProtKB-KW"/>
</dbReference>
<keyword evidence="2 5" id="KW-0808">Transferase</keyword>
<dbReference type="PRINTS" id="PR00105">
    <property type="entry name" value="C5METTRFRASE"/>
</dbReference>
<dbReference type="EMBL" id="CP025198">
    <property type="protein sequence ID" value="AXE37861.1"/>
    <property type="molecule type" value="Genomic_DNA"/>
</dbReference>
<evidence type="ECO:0000256" key="5">
    <source>
        <dbReference type="PROSITE-ProRule" id="PRU01016"/>
    </source>
</evidence>
<dbReference type="AlphaFoldDB" id="A0A344URG3"/>
<dbReference type="PROSITE" id="PS51679">
    <property type="entry name" value="SAM_MT_C5"/>
    <property type="match status" value="1"/>
</dbReference>
<dbReference type="PROSITE" id="PS00094">
    <property type="entry name" value="C5_MTASE_1"/>
    <property type="match status" value="1"/>
</dbReference>
<evidence type="ECO:0000256" key="3">
    <source>
        <dbReference type="ARBA" id="ARBA00022691"/>
    </source>
</evidence>
<keyword evidence="9" id="KW-1185">Reference proteome</keyword>
<dbReference type="GO" id="GO:0032259">
    <property type="term" value="P:methylation"/>
    <property type="evidence" value="ECO:0007669"/>
    <property type="project" value="UniProtKB-KW"/>
</dbReference>
<dbReference type="REBASE" id="237582">
    <property type="entry name" value="M.AviJS278ORF670P"/>
</dbReference>
<dbReference type="Proteomes" id="UP000251995">
    <property type="component" value="Chromosome"/>
</dbReference>
<feature type="active site" evidence="5">
    <location>
        <position position="122"/>
    </location>
</feature>
<dbReference type="EC" id="2.1.1.37" evidence="7"/>
<comment type="catalytic activity">
    <reaction evidence="7">
        <text>a 2'-deoxycytidine in DNA + S-adenosyl-L-methionine = a 5-methyl-2'-deoxycytidine in DNA + S-adenosyl-L-homocysteine + H(+)</text>
        <dbReference type="Rhea" id="RHEA:13681"/>
        <dbReference type="Rhea" id="RHEA-COMP:11369"/>
        <dbReference type="Rhea" id="RHEA-COMP:11370"/>
        <dbReference type="ChEBI" id="CHEBI:15378"/>
        <dbReference type="ChEBI" id="CHEBI:57856"/>
        <dbReference type="ChEBI" id="CHEBI:59789"/>
        <dbReference type="ChEBI" id="CHEBI:85452"/>
        <dbReference type="ChEBI" id="CHEBI:85454"/>
        <dbReference type="EC" id="2.1.1.37"/>
    </reaction>
</comment>
<evidence type="ECO:0000313" key="9">
    <source>
        <dbReference type="Proteomes" id="UP000251995"/>
    </source>
</evidence>
<evidence type="ECO:0000256" key="2">
    <source>
        <dbReference type="ARBA" id="ARBA00022679"/>
    </source>
</evidence>
<keyword evidence="3 5" id="KW-0949">S-adenosyl-L-methionine</keyword>
<dbReference type="KEGG" id="acij:JS278_00670"/>
<reference evidence="8 9" key="1">
    <citation type="submission" date="2017-12" db="EMBL/GenBank/DDBJ databases">
        <title>The whole genome sequence of the Acidipropionibacterium virtanenii sp. nov. type strain JS278.</title>
        <authorList>
            <person name="Laine P."/>
            <person name="Deptula P."/>
            <person name="Varmanen P."/>
            <person name="Auvinen P."/>
        </authorList>
    </citation>
    <scope>NUCLEOTIDE SEQUENCE [LARGE SCALE GENOMIC DNA]</scope>
    <source>
        <strain evidence="8 9">JS278</strain>
    </source>
</reference>
<dbReference type="Gene3D" id="3.40.50.150">
    <property type="entry name" value="Vaccinia Virus protein VP39"/>
    <property type="match status" value="1"/>
</dbReference>
<dbReference type="Gene3D" id="3.90.120.10">
    <property type="entry name" value="DNA Methylase, subunit A, domain 2"/>
    <property type="match status" value="1"/>
</dbReference>
<dbReference type="InterPro" id="IPR018117">
    <property type="entry name" value="C5_DNA_meth_AS"/>
</dbReference>
<dbReference type="InterPro" id="IPR029063">
    <property type="entry name" value="SAM-dependent_MTases_sf"/>
</dbReference>
<evidence type="ECO:0000256" key="7">
    <source>
        <dbReference type="RuleBase" id="RU000417"/>
    </source>
</evidence>
<sequence>MSTIGVKTVRSSYLSFDEDGRPDAASVTGFGRWCREHADRGEDLAVDLFAGAGGLSLGLEEAGWTVAASVDHYQAALETHRHNFGGLALDWDLGDEDVQKEFVDLFRKNDVTVDLVAGGPPCQPFSRAGRAKIRSLVDAGERAQIDPRKELWRGFLSVAQGLRPRAILMENVPDMGLGDDFEVIRRIAETLEEDGYETSINLANAWQFGVPQHRQRMILLARRDGKVMRWPDAQKPLKLRDVLGDLPNLNGGVGRRKMSYTTTPKTPFENLMREGSDGVLYDHMTRAVRNDDLEVFKRLKKGMLYSEIPRELRRYKVNSFTDKYHRLDVDGLSRSITAHIAKDGYWYIHPWEDRTLTVREAARIQTFPDRFRFAGTRSDAFKQIGNAVPPLLGKAAASALSKCLPERTTCGSTIAKEMLLKWGMRQAQGIFEPWFPGPRMTDLVALAMALQTRCYTSDENLCHAARPLLGRKTLTPELLQECVYAATTVGQKRQLGKLLRLCGPENRDQLDKMVDELGDAEREVFDLLKGKDVLMRRPAPVRAAARILGTDSDKRNRGTNGLVDLANLVGSGSAASIRVAALRLIGKDISRSGSQDSESCLLDDFRSFAEQELQNRAGERQLRLVAG</sequence>
<dbReference type="InterPro" id="IPR001525">
    <property type="entry name" value="C5_MeTfrase"/>
</dbReference>
<dbReference type="InterPro" id="IPR050390">
    <property type="entry name" value="C5-Methyltransferase"/>
</dbReference>
<protein>
    <recommendedName>
        <fullName evidence="7">Cytosine-specific methyltransferase</fullName>
        <ecNumber evidence="7">2.1.1.37</ecNumber>
    </recommendedName>
</protein>
<accession>A0A344URG3</accession>
<evidence type="ECO:0000256" key="4">
    <source>
        <dbReference type="ARBA" id="ARBA00022747"/>
    </source>
</evidence>
<proteinExistence type="inferred from homology"/>
<dbReference type="PANTHER" id="PTHR10629:SF52">
    <property type="entry name" value="DNA (CYTOSINE-5)-METHYLTRANSFERASE 1"/>
    <property type="match status" value="1"/>
</dbReference>
<dbReference type="SUPFAM" id="SSF53335">
    <property type="entry name" value="S-adenosyl-L-methionine-dependent methyltransferases"/>
    <property type="match status" value="1"/>
</dbReference>
<evidence type="ECO:0000256" key="6">
    <source>
        <dbReference type="RuleBase" id="RU000416"/>
    </source>
</evidence>
<evidence type="ECO:0000256" key="1">
    <source>
        <dbReference type="ARBA" id="ARBA00022603"/>
    </source>
</evidence>
<comment type="similarity">
    <text evidence="5 6">Belongs to the class I-like SAM-binding methyltransferase superfamily. C5-methyltransferase family.</text>
</comment>
<dbReference type="NCBIfam" id="TIGR00675">
    <property type="entry name" value="dcm"/>
    <property type="match status" value="1"/>
</dbReference>
<gene>
    <name evidence="8" type="primary">aplIM</name>
    <name evidence="8" type="ORF">JS278_00670</name>
</gene>
<keyword evidence="4" id="KW-0680">Restriction system</keyword>
<keyword evidence="1 5" id="KW-0489">Methyltransferase</keyword>
<dbReference type="Pfam" id="PF00145">
    <property type="entry name" value="DNA_methylase"/>
    <property type="match status" value="1"/>
</dbReference>